<dbReference type="PROSITE" id="PS00463">
    <property type="entry name" value="ZN2_CY6_FUNGAL_1"/>
    <property type="match status" value="1"/>
</dbReference>
<dbReference type="InterPro" id="IPR036864">
    <property type="entry name" value="Zn2-C6_fun-type_DNA-bd_sf"/>
</dbReference>
<organism evidence="3 4">
    <name type="scientific">Lentinula lateritia</name>
    <dbReference type="NCBI Taxonomy" id="40482"/>
    <lineage>
        <taxon>Eukaryota</taxon>
        <taxon>Fungi</taxon>
        <taxon>Dikarya</taxon>
        <taxon>Basidiomycota</taxon>
        <taxon>Agaricomycotina</taxon>
        <taxon>Agaricomycetes</taxon>
        <taxon>Agaricomycetidae</taxon>
        <taxon>Agaricales</taxon>
        <taxon>Marasmiineae</taxon>
        <taxon>Omphalotaceae</taxon>
        <taxon>Lentinula</taxon>
    </lineage>
</organism>
<dbReference type="GO" id="GO:0008270">
    <property type="term" value="F:zinc ion binding"/>
    <property type="evidence" value="ECO:0007669"/>
    <property type="project" value="InterPro"/>
</dbReference>
<dbReference type="InterPro" id="IPR001138">
    <property type="entry name" value="Zn2Cys6_DnaBD"/>
</dbReference>
<evidence type="ECO:0000256" key="1">
    <source>
        <dbReference type="SAM" id="MobiDB-lite"/>
    </source>
</evidence>
<dbReference type="GO" id="GO:0000981">
    <property type="term" value="F:DNA-binding transcription factor activity, RNA polymerase II-specific"/>
    <property type="evidence" value="ECO:0007669"/>
    <property type="project" value="InterPro"/>
</dbReference>
<dbReference type="Gene3D" id="4.10.240.10">
    <property type="entry name" value="Zn(2)-C6 fungal-type DNA-binding domain"/>
    <property type="match status" value="1"/>
</dbReference>
<dbReference type="AlphaFoldDB" id="A0A9W8ZTW6"/>
<evidence type="ECO:0000313" key="4">
    <source>
        <dbReference type="Proteomes" id="UP001150238"/>
    </source>
</evidence>
<dbReference type="Proteomes" id="UP001150238">
    <property type="component" value="Unassembled WGS sequence"/>
</dbReference>
<protein>
    <recommendedName>
        <fullName evidence="2">Zn(2)-C6 fungal-type domain-containing protein</fullName>
    </recommendedName>
</protein>
<reference evidence="3" key="1">
    <citation type="submission" date="2022-08" db="EMBL/GenBank/DDBJ databases">
        <authorList>
            <consortium name="DOE Joint Genome Institute"/>
            <person name="Min B."/>
            <person name="Riley R."/>
            <person name="Sierra-Patev S."/>
            <person name="Naranjo-Ortiz M."/>
            <person name="Looney B."/>
            <person name="Konkel Z."/>
            <person name="Slot J.C."/>
            <person name="Sakamoto Y."/>
            <person name="Steenwyk J.L."/>
            <person name="Rokas A."/>
            <person name="Carro J."/>
            <person name="Camarero S."/>
            <person name="Ferreira P."/>
            <person name="Molpeceres G."/>
            <person name="Ruiz-Duenas F.J."/>
            <person name="Serrano A."/>
            <person name="Henrissat B."/>
            <person name="Drula E."/>
            <person name="Hughes K.W."/>
            <person name="Mata J.L."/>
            <person name="Ishikawa N.K."/>
            <person name="Vargas-Isla R."/>
            <person name="Ushijima S."/>
            <person name="Smith C.A."/>
            <person name="Ahrendt S."/>
            <person name="Andreopoulos W."/>
            <person name="He G."/>
            <person name="Labutti K."/>
            <person name="Lipzen A."/>
            <person name="Ng V."/>
            <person name="Sandor L."/>
            <person name="Barry K."/>
            <person name="Martinez A.T."/>
            <person name="Xiao Y."/>
            <person name="Gibbons J.G."/>
            <person name="Terashima K."/>
            <person name="Hibbett D.S."/>
            <person name="Grigoriev I.V."/>
        </authorList>
    </citation>
    <scope>NUCLEOTIDE SEQUENCE</scope>
    <source>
        <strain evidence="3">Sp2 HRB7682 ss15</strain>
    </source>
</reference>
<feature type="compositionally biased region" description="Basic residues" evidence="1">
    <location>
        <begin position="115"/>
        <end position="129"/>
    </location>
</feature>
<evidence type="ECO:0000313" key="3">
    <source>
        <dbReference type="EMBL" id="KAJ4465509.1"/>
    </source>
</evidence>
<accession>A0A9W8ZTW6</accession>
<name>A0A9W8ZTW6_9AGAR</name>
<dbReference type="SUPFAM" id="SSF57701">
    <property type="entry name" value="Zn2/Cys6 DNA-binding domain"/>
    <property type="match status" value="1"/>
</dbReference>
<evidence type="ECO:0000259" key="2">
    <source>
        <dbReference type="PROSITE" id="PS00463"/>
    </source>
</evidence>
<gene>
    <name evidence="3" type="ORF">C8J55DRAFT_566216</name>
</gene>
<sequence>MSSFSKKLPASCQLQSLYMQHSLEFEFFIPPPPNLDPSQGMFTLMFLVLSSVSSFPRFCLASLQDLHFSPMLARACDHCKALKCRCVRGDGGDSTYCKRCLQDNKECIVSESRRINRPRGPKPGAKGKSRSTQFDQDRNMSASDFQDGITGSLRSPEPIESSSGVYPIMPDQNPDLVPHLISNAMNDHAHYAMAYNVASVSYSPWYNYETQTYDHYGESVEAGNSSGADSWRMEGHSGNNQFSSQESYTAYNTWDGSVSFTEPQSYIADDDFQKRWNYSYSRNL</sequence>
<dbReference type="EMBL" id="JANVFS010000050">
    <property type="protein sequence ID" value="KAJ4465509.1"/>
    <property type="molecule type" value="Genomic_DNA"/>
</dbReference>
<feature type="compositionally biased region" description="Polar residues" evidence="1">
    <location>
        <begin position="130"/>
        <end position="144"/>
    </location>
</feature>
<dbReference type="CDD" id="cd00067">
    <property type="entry name" value="GAL4"/>
    <property type="match status" value="1"/>
</dbReference>
<reference evidence="3" key="2">
    <citation type="journal article" date="2023" name="Proc. Natl. Acad. Sci. U.S.A.">
        <title>A global phylogenomic analysis of the shiitake genus Lentinula.</title>
        <authorList>
            <person name="Sierra-Patev S."/>
            <person name="Min B."/>
            <person name="Naranjo-Ortiz M."/>
            <person name="Looney B."/>
            <person name="Konkel Z."/>
            <person name="Slot J.C."/>
            <person name="Sakamoto Y."/>
            <person name="Steenwyk J.L."/>
            <person name="Rokas A."/>
            <person name="Carro J."/>
            <person name="Camarero S."/>
            <person name="Ferreira P."/>
            <person name="Molpeceres G."/>
            <person name="Ruiz-Duenas F.J."/>
            <person name="Serrano A."/>
            <person name="Henrissat B."/>
            <person name="Drula E."/>
            <person name="Hughes K.W."/>
            <person name="Mata J.L."/>
            <person name="Ishikawa N.K."/>
            <person name="Vargas-Isla R."/>
            <person name="Ushijima S."/>
            <person name="Smith C.A."/>
            <person name="Donoghue J."/>
            <person name="Ahrendt S."/>
            <person name="Andreopoulos W."/>
            <person name="He G."/>
            <person name="LaButti K."/>
            <person name="Lipzen A."/>
            <person name="Ng V."/>
            <person name="Riley R."/>
            <person name="Sandor L."/>
            <person name="Barry K."/>
            <person name="Martinez A.T."/>
            <person name="Xiao Y."/>
            <person name="Gibbons J.G."/>
            <person name="Terashima K."/>
            <person name="Grigoriev I.V."/>
            <person name="Hibbett D."/>
        </authorList>
    </citation>
    <scope>NUCLEOTIDE SEQUENCE</scope>
    <source>
        <strain evidence="3">Sp2 HRB7682 ss15</strain>
    </source>
</reference>
<feature type="domain" description="Zn(2)-C6 fungal-type" evidence="2">
    <location>
        <begin position="75"/>
        <end position="107"/>
    </location>
</feature>
<feature type="region of interest" description="Disordered" evidence="1">
    <location>
        <begin position="112"/>
        <end position="164"/>
    </location>
</feature>
<comment type="caution">
    <text evidence="3">The sequence shown here is derived from an EMBL/GenBank/DDBJ whole genome shotgun (WGS) entry which is preliminary data.</text>
</comment>
<proteinExistence type="predicted"/>